<dbReference type="AlphaFoldDB" id="A0A2M8VHB9"/>
<evidence type="ECO:0000313" key="7">
    <source>
        <dbReference type="EMBL" id="PJI76059.1"/>
    </source>
</evidence>
<dbReference type="Pfam" id="PF00005">
    <property type="entry name" value="ABC_tran"/>
    <property type="match status" value="1"/>
</dbReference>
<dbReference type="SMART" id="SM00382">
    <property type="entry name" value="AAA"/>
    <property type="match status" value="1"/>
</dbReference>
<sequence length="239" mass="25897">MNSGVLKKHIFSFGVTVIFMILPPSHILQAENLSKRVSSDRWLFRHLNLSLVTGEQLALQGASGVGKSTLLNLLAGLEEPDSGRILYYAQDLALMSEPDRLALRRTAFGFVFQAFHLMPHLNALQNVMVPCLLAGMPVNQAAEQASHLLDLLGLSQSFEAFPSTLSGGEQQRVSLARALVHKPTLVLADEPTGNLDPKTATQALDLLCNTCRSQNAALLMVTHSADAAARLDRTFVLTG</sequence>
<evidence type="ECO:0000256" key="1">
    <source>
        <dbReference type="ARBA" id="ARBA00022448"/>
    </source>
</evidence>
<dbReference type="GO" id="GO:0005524">
    <property type="term" value="F:ATP binding"/>
    <property type="evidence" value="ECO:0007669"/>
    <property type="project" value="UniProtKB-KW"/>
</dbReference>
<keyword evidence="3" id="KW-0472">Membrane</keyword>
<keyword evidence="3" id="KW-0997">Cell inner membrane</keyword>
<comment type="caution">
    <text evidence="7">The sequence shown here is derived from an EMBL/GenBank/DDBJ whole genome shotgun (WGS) entry which is preliminary data.</text>
</comment>
<dbReference type="Proteomes" id="UP000229366">
    <property type="component" value="Unassembled WGS sequence"/>
</dbReference>
<accession>A0A2M8VHB9</accession>
<dbReference type="PANTHER" id="PTHR24220">
    <property type="entry name" value="IMPORT ATP-BINDING PROTEIN"/>
    <property type="match status" value="1"/>
</dbReference>
<keyword evidence="1" id="KW-0813">Transport</keyword>
<dbReference type="CDD" id="cd03255">
    <property type="entry name" value="ABC_MJ0796_LolCDE_FtsE"/>
    <property type="match status" value="1"/>
</dbReference>
<keyword evidence="2" id="KW-1003">Cell membrane</keyword>
<dbReference type="SUPFAM" id="SSF52540">
    <property type="entry name" value="P-loop containing nucleoside triphosphate hydrolases"/>
    <property type="match status" value="1"/>
</dbReference>
<dbReference type="InterPro" id="IPR003439">
    <property type="entry name" value="ABC_transporter-like_ATP-bd"/>
</dbReference>
<keyword evidence="8" id="KW-1185">Reference proteome</keyword>
<dbReference type="InterPro" id="IPR017871">
    <property type="entry name" value="ABC_transporter-like_CS"/>
</dbReference>
<feature type="domain" description="ABC transporter" evidence="6">
    <location>
        <begin position="28"/>
        <end position="239"/>
    </location>
</feature>
<evidence type="ECO:0000256" key="2">
    <source>
        <dbReference type="ARBA" id="ARBA00022475"/>
    </source>
</evidence>
<dbReference type="GO" id="GO:0016887">
    <property type="term" value="F:ATP hydrolysis activity"/>
    <property type="evidence" value="ECO:0007669"/>
    <property type="project" value="InterPro"/>
</dbReference>
<keyword evidence="5 7" id="KW-0067">ATP-binding</keyword>
<keyword evidence="4" id="KW-0547">Nucleotide-binding</keyword>
<dbReference type="InterPro" id="IPR027417">
    <property type="entry name" value="P-loop_NTPase"/>
</dbReference>
<reference evidence="7 8" key="1">
    <citation type="submission" date="2017-11" db="EMBL/GenBank/DDBJ databases">
        <title>Genomic Encyclopedia of Type Strains, Phase III (KMG-III): the genomes of soil and plant-associated and newly described type strains.</title>
        <authorList>
            <person name="Whitman W."/>
        </authorList>
    </citation>
    <scope>NUCLEOTIDE SEQUENCE [LARGE SCALE GENOMIC DNA]</scope>
    <source>
        <strain evidence="7 8">UB-Domo-W1</strain>
    </source>
</reference>
<evidence type="ECO:0000256" key="4">
    <source>
        <dbReference type="ARBA" id="ARBA00022741"/>
    </source>
</evidence>
<dbReference type="PROSITE" id="PS00211">
    <property type="entry name" value="ABC_TRANSPORTER_1"/>
    <property type="match status" value="1"/>
</dbReference>
<dbReference type="GO" id="GO:0022857">
    <property type="term" value="F:transmembrane transporter activity"/>
    <property type="evidence" value="ECO:0007669"/>
    <property type="project" value="TreeGrafter"/>
</dbReference>
<evidence type="ECO:0000313" key="8">
    <source>
        <dbReference type="Proteomes" id="UP000229366"/>
    </source>
</evidence>
<proteinExistence type="predicted"/>
<evidence type="ECO:0000256" key="5">
    <source>
        <dbReference type="ARBA" id="ARBA00022840"/>
    </source>
</evidence>
<dbReference type="InterPro" id="IPR017911">
    <property type="entry name" value="MacB-like_ATP-bd"/>
</dbReference>
<dbReference type="InterPro" id="IPR015854">
    <property type="entry name" value="ABC_transpr_LolD-like"/>
</dbReference>
<dbReference type="EMBL" id="PGTX01000009">
    <property type="protein sequence ID" value="PJI76059.1"/>
    <property type="molecule type" value="Genomic_DNA"/>
</dbReference>
<name>A0A2M8VHB9_9BURK</name>
<dbReference type="PROSITE" id="PS50893">
    <property type="entry name" value="ABC_TRANSPORTER_2"/>
    <property type="match status" value="1"/>
</dbReference>
<dbReference type="InterPro" id="IPR003593">
    <property type="entry name" value="AAA+_ATPase"/>
</dbReference>
<dbReference type="Gene3D" id="3.40.50.300">
    <property type="entry name" value="P-loop containing nucleotide triphosphate hydrolases"/>
    <property type="match status" value="1"/>
</dbReference>
<evidence type="ECO:0000259" key="6">
    <source>
        <dbReference type="PROSITE" id="PS50893"/>
    </source>
</evidence>
<dbReference type="GO" id="GO:0005886">
    <property type="term" value="C:plasma membrane"/>
    <property type="evidence" value="ECO:0007669"/>
    <property type="project" value="TreeGrafter"/>
</dbReference>
<organism evidence="7 8">
    <name type="scientific">Polynucleobacter brandtiae</name>
    <dbReference type="NCBI Taxonomy" id="1938816"/>
    <lineage>
        <taxon>Bacteria</taxon>
        <taxon>Pseudomonadati</taxon>
        <taxon>Pseudomonadota</taxon>
        <taxon>Betaproteobacteria</taxon>
        <taxon>Burkholderiales</taxon>
        <taxon>Burkholderiaceae</taxon>
        <taxon>Polynucleobacter</taxon>
    </lineage>
</organism>
<protein>
    <submittedName>
        <fullName evidence="7">Putative ABC transport system ATP-binding protein</fullName>
    </submittedName>
</protein>
<gene>
    <name evidence="7" type="ORF">B0G85_2048</name>
</gene>
<evidence type="ECO:0000256" key="3">
    <source>
        <dbReference type="ARBA" id="ARBA00022519"/>
    </source>
</evidence>
<dbReference type="PANTHER" id="PTHR24220:SF659">
    <property type="entry name" value="TRANSPORTER, PUTATIVE-RELATED"/>
    <property type="match status" value="1"/>
</dbReference>